<sequence>METLTIINTTEKKEIKSGYGHCQKDGCNCGAFRDVTGTFPKCANTNCKHNFEDHY</sequence>
<proteinExistence type="predicted"/>
<keyword evidence="2" id="KW-1185">Reference proteome</keyword>
<protein>
    <recommendedName>
        <fullName evidence="3">Bacteriocin</fullName>
    </recommendedName>
</protein>
<evidence type="ECO:0000313" key="2">
    <source>
        <dbReference type="Proteomes" id="UP001337305"/>
    </source>
</evidence>
<comment type="caution">
    <text evidence="1">The sequence shown here is derived from an EMBL/GenBank/DDBJ whole genome shotgun (WGS) entry which is preliminary data.</text>
</comment>
<evidence type="ECO:0008006" key="3">
    <source>
        <dbReference type="Google" id="ProtNLM"/>
    </source>
</evidence>
<name>A0ABU7XU04_9FLAO</name>
<dbReference type="Proteomes" id="UP001337305">
    <property type="component" value="Unassembled WGS sequence"/>
</dbReference>
<organism evidence="1 2">
    <name type="scientific">Flavivirga spongiicola</name>
    <dbReference type="NCBI Taxonomy" id="421621"/>
    <lineage>
        <taxon>Bacteria</taxon>
        <taxon>Pseudomonadati</taxon>
        <taxon>Bacteroidota</taxon>
        <taxon>Flavobacteriia</taxon>
        <taxon>Flavobacteriales</taxon>
        <taxon>Flavobacteriaceae</taxon>
        <taxon>Flavivirga</taxon>
    </lineage>
</organism>
<dbReference type="RefSeq" id="WP_303306548.1">
    <property type="nucleotide sequence ID" value="NZ_JAODOP010000004.1"/>
</dbReference>
<accession>A0ABU7XU04</accession>
<gene>
    <name evidence="1" type="ORF">N1F79_13840</name>
</gene>
<reference evidence="1 2" key="1">
    <citation type="submission" date="2022-09" db="EMBL/GenBank/DDBJ databases">
        <title>Genome sequencing of Flavivirga sp. MEBiC05379.</title>
        <authorList>
            <person name="Oh H.-M."/>
            <person name="Kwon K.K."/>
            <person name="Park M.J."/>
            <person name="Yang S.-H."/>
        </authorList>
    </citation>
    <scope>NUCLEOTIDE SEQUENCE [LARGE SCALE GENOMIC DNA]</scope>
    <source>
        <strain evidence="1 2">MEBiC05379</strain>
    </source>
</reference>
<evidence type="ECO:0000313" key="1">
    <source>
        <dbReference type="EMBL" id="MEF3834214.1"/>
    </source>
</evidence>
<dbReference type="EMBL" id="JAODOP010000004">
    <property type="protein sequence ID" value="MEF3834214.1"/>
    <property type="molecule type" value="Genomic_DNA"/>
</dbReference>